<evidence type="ECO:0000313" key="3">
    <source>
        <dbReference type="Proteomes" id="UP000838412"/>
    </source>
</evidence>
<sequence length="68" mass="7124">MPGPGAVPRDAHGRENRPIWSGLLLGEPGPRLVTGGRSASGMNQSGVANRAESQENRDRTAGRDLDSS</sequence>
<protein>
    <submittedName>
        <fullName evidence="2">Hypp743 protein</fullName>
    </submittedName>
</protein>
<reference evidence="2" key="1">
    <citation type="submission" date="2022-01" db="EMBL/GenBank/DDBJ databases">
        <authorList>
            <person name="Braso-Vives M."/>
        </authorList>
    </citation>
    <scope>NUCLEOTIDE SEQUENCE</scope>
</reference>
<dbReference type="Proteomes" id="UP000838412">
    <property type="component" value="Chromosome 1"/>
</dbReference>
<feature type="region of interest" description="Disordered" evidence="1">
    <location>
        <begin position="1"/>
        <end position="68"/>
    </location>
</feature>
<keyword evidence="3" id="KW-1185">Reference proteome</keyword>
<dbReference type="AlphaFoldDB" id="A0A8J9YQF1"/>
<accession>A0A8J9YQF1</accession>
<proteinExistence type="predicted"/>
<organism evidence="2 3">
    <name type="scientific">Branchiostoma lanceolatum</name>
    <name type="common">Common lancelet</name>
    <name type="synonym">Amphioxus lanceolatum</name>
    <dbReference type="NCBI Taxonomy" id="7740"/>
    <lineage>
        <taxon>Eukaryota</taxon>
        <taxon>Metazoa</taxon>
        <taxon>Chordata</taxon>
        <taxon>Cephalochordata</taxon>
        <taxon>Leptocardii</taxon>
        <taxon>Amphioxiformes</taxon>
        <taxon>Branchiostomatidae</taxon>
        <taxon>Branchiostoma</taxon>
    </lineage>
</organism>
<feature type="compositionally biased region" description="Basic and acidic residues" evidence="1">
    <location>
        <begin position="52"/>
        <end position="68"/>
    </location>
</feature>
<evidence type="ECO:0000313" key="2">
    <source>
        <dbReference type="EMBL" id="CAH1233446.1"/>
    </source>
</evidence>
<dbReference type="EMBL" id="OV696686">
    <property type="protein sequence ID" value="CAH1233446.1"/>
    <property type="molecule type" value="Genomic_DNA"/>
</dbReference>
<evidence type="ECO:0000256" key="1">
    <source>
        <dbReference type="SAM" id="MobiDB-lite"/>
    </source>
</evidence>
<name>A0A8J9YQF1_BRALA</name>
<gene>
    <name evidence="2" type="primary">Hypp743</name>
    <name evidence="2" type="ORF">BLAG_LOCUS2208</name>
</gene>